<sequence>MSLSLTFEIPMMSRRRSNICSAFARGLGNRYESSCVVSRKPGELTGKIANKEPQTLEHLLRIIDGYARGKEDSKRRQAIQAEYDKASIAAAQAQVQAQHGNAQDPRPQQGAAVEAPHEAAQEQAPPAEQCHDVQRKVIQVITRADPPVQQSKRQKKMQLRTVHNITAAGDRAPRYLNQQISFGPEDAEGVLFPHQDPLVISAEVAGFEVRRILVDGGSSADVIFAEAYAKMGLPTLALTQAPASLRGFGGEAVQVLGQVQLVVAFGTSENRRKEQILFDAVDIPYNYNAIFCRTTLNKFDAISHHNYLKLKMPARPSWQGDQDADRRRRSHKACLAGGDLGKEEAENILEVLKKNIDIFAWSPDEVGGVLTDLIMHHLAVKPDDKPRKQ</sequence>
<evidence type="ECO:0000313" key="2">
    <source>
        <dbReference type="EMBL" id="ABA96939.1"/>
    </source>
</evidence>
<protein>
    <submittedName>
        <fullName evidence="2">Retrotransposon protein, putative, Ty3-gypsy subclass</fullName>
    </submittedName>
</protein>
<dbReference type="PANTHER" id="PTHR33240">
    <property type="entry name" value="OS08G0508500 PROTEIN"/>
    <property type="match status" value="1"/>
</dbReference>
<name>Q2QUU2_ORYSJ</name>
<reference evidence="2" key="1">
    <citation type="journal article" date="2005" name="BMC Biol.">
        <title>The sequence of rice chromosomes 11 and 12, rich in disease resistance genes and recent gene duplications.</title>
        <authorList>
            <consortium name="The rice chromosomes 11 and 12 sequencing consortia"/>
        </authorList>
    </citation>
    <scope>NUCLEOTIDE SEQUENCE [LARGE SCALE GENOMIC DNA]</scope>
</reference>
<proteinExistence type="predicted"/>
<dbReference type="Gene3D" id="2.40.70.10">
    <property type="entry name" value="Acid Proteases"/>
    <property type="match status" value="1"/>
</dbReference>
<dbReference type="InterPro" id="IPR021109">
    <property type="entry name" value="Peptidase_aspartic_dom_sf"/>
</dbReference>
<evidence type="ECO:0000256" key="1">
    <source>
        <dbReference type="SAM" id="MobiDB-lite"/>
    </source>
</evidence>
<feature type="region of interest" description="Disordered" evidence="1">
    <location>
        <begin position="92"/>
        <end position="130"/>
    </location>
</feature>
<feature type="compositionally biased region" description="Low complexity" evidence="1">
    <location>
        <begin position="92"/>
        <end position="103"/>
    </location>
</feature>
<reference evidence="2" key="2">
    <citation type="submission" date="2005-04" db="EMBL/GenBank/DDBJ databases">
        <authorList>
            <person name="Buell C.R."/>
            <person name="Wing R.A."/>
            <person name="McCombie W.A."/>
            <person name="Ouyang S."/>
        </authorList>
    </citation>
    <scope>NUCLEOTIDE SEQUENCE</scope>
</reference>
<gene>
    <name evidence="2" type="ordered locus">LOC_Os12g15090</name>
</gene>
<accession>Q2QUU2</accession>
<organism evidence="2">
    <name type="scientific">Oryza sativa subsp. japonica</name>
    <name type="common">Rice</name>
    <dbReference type="NCBI Taxonomy" id="39947"/>
    <lineage>
        <taxon>Eukaryota</taxon>
        <taxon>Viridiplantae</taxon>
        <taxon>Streptophyta</taxon>
        <taxon>Embryophyta</taxon>
        <taxon>Tracheophyta</taxon>
        <taxon>Spermatophyta</taxon>
        <taxon>Magnoliopsida</taxon>
        <taxon>Liliopsida</taxon>
        <taxon>Poales</taxon>
        <taxon>Poaceae</taxon>
        <taxon>BOP clade</taxon>
        <taxon>Oryzoideae</taxon>
        <taxon>Oryzeae</taxon>
        <taxon>Oryzinae</taxon>
        <taxon>Oryza</taxon>
        <taxon>Oryza sativa</taxon>
    </lineage>
</organism>
<dbReference type="EMBL" id="DP000011">
    <property type="protein sequence ID" value="ABA96939.1"/>
    <property type="molecule type" value="Genomic_DNA"/>
</dbReference>
<reference evidence="2" key="3">
    <citation type="submission" date="2006-01" db="EMBL/GenBank/DDBJ databases">
        <authorList>
            <person name="Buell R."/>
        </authorList>
    </citation>
    <scope>NUCLEOTIDE SEQUENCE</scope>
</reference>
<dbReference type="CDD" id="cd00303">
    <property type="entry name" value="retropepsin_like"/>
    <property type="match status" value="1"/>
</dbReference>
<dbReference type="AlphaFoldDB" id="Q2QUU2"/>
<dbReference type="PANTHER" id="PTHR33240:SF8">
    <property type="entry name" value="OS03G0439900 PROTEIN"/>
    <property type="match status" value="1"/>
</dbReference>